<accession>K2FDU1</accession>
<comment type="caution">
    <text evidence="2">The sequence shown here is derived from an EMBL/GenBank/DDBJ whole genome shotgun (WGS) entry which is preliminary data.</text>
</comment>
<keyword evidence="1" id="KW-1133">Transmembrane helix</keyword>
<feature type="transmembrane region" description="Helical" evidence="1">
    <location>
        <begin position="27"/>
        <end position="47"/>
    </location>
</feature>
<keyword evidence="1" id="KW-0812">Transmembrane</keyword>
<dbReference type="EMBL" id="AMFJ01000193">
    <property type="protein sequence ID" value="EKE29296.1"/>
    <property type="molecule type" value="Genomic_DNA"/>
</dbReference>
<evidence type="ECO:0000256" key="1">
    <source>
        <dbReference type="SAM" id="Phobius"/>
    </source>
</evidence>
<proteinExistence type="predicted"/>
<gene>
    <name evidence="2" type="ORF">ACD_2C00193G0017</name>
</gene>
<keyword evidence="1" id="KW-0472">Membrane</keyword>
<name>K2FDU1_9BACT</name>
<protein>
    <submittedName>
        <fullName evidence="2">Uncharacterized protein</fullName>
    </submittedName>
</protein>
<organism evidence="2">
    <name type="scientific">uncultured bacterium</name>
    <name type="common">gcode 4</name>
    <dbReference type="NCBI Taxonomy" id="1234023"/>
    <lineage>
        <taxon>Bacteria</taxon>
        <taxon>environmental samples</taxon>
    </lineage>
</organism>
<dbReference type="AlphaFoldDB" id="K2FDU1"/>
<sequence>MFKKNSEFTEAEKIDYIFSKMRKQAKISAALAAFKIIVFGGIIYFYFMIIPSLDIDKLANDYLIPKMSKIVEMTAEKTLQNVNTDVLTGNESQLQEIINWTTQSWTSQAKRKNIQKVNITPEMIEEVLK</sequence>
<evidence type="ECO:0000313" key="2">
    <source>
        <dbReference type="EMBL" id="EKE29296.1"/>
    </source>
</evidence>
<reference evidence="2" key="1">
    <citation type="journal article" date="2012" name="Science">
        <title>Fermentation, hydrogen, and sulfur metabolism in multiple uncultivated bacterial phyla.</title>
        <authorList>
            <person name="Wrighton K.C."/>
            <person name="Thomas B.C."/>
            <person name="Sharon I."/>
            <person name="Miller C.S."/>
            <person name="Castelle C.J."/>
            <person name="VerBerkmoes N.C."/>
            <person name="Wilkins M.J."/>
            <person name="Hettich R.L."/>
            <person name="Lipton M.S."/>
            <person name="Williams K.H."/>
            <person name="Long P.E."/>
            <person name="Banfield J.F."/>
        </authorList>
    </citation>
    <scope>NUCLEOTIDE SEQUENCE [LARGE SCALE GENOMIC DNA]</scope>
</reference>